<evidence type="ECO:0000313" key="1">
    <source>
        <dbReference type="EMBL" id="CAH2314789.1"/>
    </source>
</evidence>
<keyword evidence="2" id="KW-1185">Reference proteome</keyword>
<proteinExistence type="predicted"/>
<sequence length="174" mass="19505">MKLCSLFDPPSNNASLKVFSQSLRSESRRYLNKTKKGANISKIERDALNNLAADTTITIRPADKDPTVEFGKTIFATLQRGVENHYITRQEFEYLHETHPRCPVLYTLPKVHKDPIHPTGRPIVSAIGGLLEPIGKWLDKIFKTPVLSLPTCVKDSAAVIERLNNIPVPVAYTQ</sequence>
<dbReference type="EMBL" id="OW240920">
    <property type="protein sequence ID" value="CAH2314789.1"/>
    <property type="molecule type" value="Genomic_DNA"/>
</dbReference>
<dbReference type="AlphaFoldDB" id="A0AAD1T2L1"/>
<gene>
    <name evidence="1" type="ORF">PECUL_23A058198</name>
</gene>
<protein>
    <submittedName>
        <fullName evidence="1">Uncharacterized protein</fullName>
    </submittedName>
</protein>
<reference evidence="1" key="1">
    <citation type="submission" date="2022-03" db="EMBL/GenBank/DDBJ databases">
        <authorList>
            <person name="Alioto T."/>
            <person name="Alioto T."/>
            <person name="Gomez Garrido J."/>
        </authorList>
    </citation>
    <scope>NUCLEOTIDE SEQUENCE</scope>
</reference>
<organism evidence="1 2">
    <name type="scientific">Pelobates cultripes</name>
    <name type="common">Western spadefoot toad</name>
    <dbReference type="NCBI Taxonomy" id="61616"/>
    <lineage>
        <taxon>Eukaryota</taxon>
        <taxon>Metazoa</taxon>
        <taxon>Chordata</taxon>
        <taxon>Craniata</taxon>
        <taxon>Vertebrata</taxon>
        <taxon>Euteleostomi</taxon>
        <taxon>Amphibia</taxon>
        <taxon>Batrachia</taxon>
        <taxon>Anura</taxon>
        <taxon>Pelobatoidea</taxon>
        <taxon>Pelobatidae</taxon>
        <taxon>Pelobates</taxon>
    </lineage>
</organism>
<accession>A0AAD1T2L1</accession>
<name>A0AAD1T2L1_PELCU</name>
<dbReference type="Proteomes" id="UP001295444">
    <property type="component" value="Chromosome 09"/>
</dbReference>
<evidence type="ECO:0000313" key="2">
    <source>
        <dbReference type="Proteomes" id="UP001295444"/>
    </source>
</evidence>